<comment type="caution">
    <text evidence="2">The sequence shown here is derived from an EMBL/GenBank/DDBJ whole genome shotgun (WGS) entry which is preliminary data.</text>
</comment>
<gene>
    <name evidence="2" type="ORF">KQI88_08235</name>
</gene>
<organism evidence="2 3">
    <name type="scientific">Alkaliphilus flagellatus</name>
    <dbReference type="NCBI Taxonomy" id="2841507"/>
    <lineage>
        <taxon>Bacteria</taxon>
        <taxon>Bacillati</taxon>
        <taxon>Bacillota</taxon>
        <taxon>Clostridia</taxon>
        <taxon>Peptostreptococcales</taxon>
        <taxon>Natronincolaceae</taxon>
        <taxon>Alkaliphilus</taxon>
    </lineage>
</organism>
<dbReference type="EMBL" id="JAHLQK010000003">
    <property type="protein sequence ID" value="MBU5676402.1"/>
    <property type="molecule type" value="Genomic_DNA"/>
</dbReference>
<dbReference type="InterPro" id="IPR001375">
    <property type="entry name" value="Peptidase_S9_cat"/>
</dbReference>
<sequence length="255" mass="29566">MVWSIFQYENSFITTTREEINGVPCLKFRPKGYKGLLPTVIYYHGWHSSKDFKRFQALVIASHGYQVIVPDALYHGDRDPIDHDDPQNLDRYLWEIIFQSVKESKRFIELIVNNHEADPTRIGIIGNSMGAISAGGVFINNPDLKCLVGLNGTFAWQEAIKRNDLPTTSQDNKELIEYYDPMNNGDKIKERAILMLHGDDDTSLPIDNQRLFFKKMLPLYIKNPNKFEFIEVPKLNHYTTTGMLEKAIIWFKEHL</sequence>
<evidence type="ECO:0000313" key="2">
    <source>
        <dbReference type="EMBL" id="MBU5676402.1"/>
    </source>
</evidence>
<accession>A0ABS6G1P5</accession>
<dbReference type="Pfam" id="PF00326">
    <property type="entry name" value="Peptidase_S9"/>
    <property type="match status" value="1"/>
</dbReference>
<dbReference type="RefSeq" id="WP_216416140.1">
    <property type="nucleotide sequence ID" value="NZ_JAHLQK010000003.1"/>
</dbReference>
<dbReference type="PANTHER" id="PTHR47381">
    <property type="entry name" value="ALPHA/BETA-HYDROLASES SUPERFAMILY PROTEIN"/>
    <property type="match status" value="1"/>
</dbReference>
<dbReference type="PANTHER" id="PTHR47381:SF3">
    <property type="entry name" value="ALPHA_BETA-HYDROLASES SUPERFAMILY PROTEIN"/>
    <property type="match status" value="1"/>
</dbReference>
<reference evidence="2 3" key="1">
    <citation type="submission" date="2021-06" db="EMBL/GenBank/DDBJ databases">
        <authorList>
            <person name="Sun Q."/>
            <person name="Li D."/>
        </authorList>
    </citation>
    <scope>NUCLEOTIDE SEQUENCE [LARGE SCALE GENOMIC DNA]</scope>
    <source>
        <strain evidence="2 3">MSJ-5</strain>
    </source>
</reference>
<proteinExistence type="predicted"/>
<protein>
    <submittedName>
        <fullName evidence="2">Prolyl oligopeptidase family serine peptidase</fullName>
    </submittedName>
</protein>
<evidence type="ECO:0000313" key="3">
    <source>
        <dbReference type="Proteomes" id="UP000779508"/>
    </source>
</evidence>
<name>A0ABS6G1P5_9FIRM</name>
<keyword evidence="3" id="KW-1185">Reference proteome</keyword>
<feature type="domain" description="Peptidase S9 prolyl oligopeptidase catalytic" evidence="1">
    <location>
        <begin position="107"/>
        <end position="241"/>
    </location>
</feature>
<evidence type="ECO:0000259" key="1">
    <source>
        <dbReference type="Pfam" id="PF00326"/>
    </source>
</evidence>
<dbReference type="Proteomes" id="UP000779508">
    <property type="component" value="Unassembled WGS sequence"/>
</dbReference>